<feature type="domain" description="Protein NO VEIN C-terminal" evidence="2">
    <location>
        <begin position="222"/>
        <end position="308"/>
    </location>
</feature>
<name>A0A1I7GAU2_9PROT</name>
<sequence>MTVPLVVLRIGYMERYDGPDTISGGGAYVDENGVGGEVFNFKPSRGKCYGYAMSRHFAGINLGFIDRVQKWSKGDELSGVDVVFIARRPSRGQVVVGWYRNATVFHQQYRVRRGTIPGMNDSARRFVCVADTASVRLLPEDERVFEVPYAPNGSRGFPGQSNVWYPSQHDDKPDVRTFVRKLQKYIGGTSGVDLPEDETHETTGGRKQGRGGKPDHAHNALVEKAAVNATWAHYERKGFTLKSVEDENLGWDLEANQGRQSLRVEVKGLSGTDIYFELTPNEYARLKEYSAQYRVCVVCEALTNPHIFELKPDTTKNGWHLASEQGDILVPLMERIAAVGAEVALTEGGGQ</sequence>
<proteinExistence type="predicted"/>
<gene>
    <name evidence="3" type="ORF">SAMN05216417_10467</name>
</gene>
<dbReference type="EMBL" id="FPBZ01000004">
    <property type="protein sequence ID" value="SFU45570.1"/>
    <property type="molecule type" value="Genomic_DNA"/>
</dbReference>
<accession>A0A1I7GAU2</accession>
<feature type="region of interest" description="Disordered" evidence="1">
    <location>
        <begin position="189"/>
        <end position="216"/>
    </location>
</feature>
<evidence type="ECO:0000313" key="4">
    <source>
        <dbReference type="Proteomes" id="UP000182649"/>
    </source>
</evidence>
<dbReference type="InterPro" id="IPR024975">
    <property type="entry name" value="NOV_C"/>
</dbReference>
<dbReference type="Pfam" id="PF13020">
    <property type="entry name" value="NOV_C"/>
    <property type="match status" value="1"/>
</dbReference>
<dbReference type="RefSeq" id="WP_074973824.1">
    <property type="nucleotide sequence ID" value="NZ_FPBZ01000004.1"/>
</dbReference>
<organism evidence="3 4">
    <name type="scientific">Nitrosospira multiformis</name>
    <dbReference type="NCBI Taxonomy" id="1231"/>
    <lineage>
        <taxon>Bacteria</taxon>
        <taxon>Pseudomonadati</taxon>
        <taxon>Pseudomonadota</taxon>
        <taxon>Betaproteobacteria</taxon>
        <taxon>Nitrosomonadales</taxon>
        <taxon>Nitrosomonadaceae</taxon>
        <taxon>Nitrosospira</taxon>
    </lineage>
</organism>
<evidence type="ECO:0000313" key="3">
    <source>
        <dbReference type="EMBL" id="SFU45570.1"/>
    </source>
</evidence>
<reference evidence="3 4" key="1">
    <citation type="submission" date="2016-10" db="EMBL/GenBank/DDBJ databases">
        <authorList>
            <person name="de Groot N.N."/>
        </authorList>
    </citation>
    <scope>NUCLEOTIDE SEQUENCE [LARGE SCALE GENOMIC DNA]</scope>
    <source>
        <strain evidence="3 4">Nl14</strain>
    </source>
</reference>
<evidence type="ECO:0000256" key="1">
    <source>
        <dbReference type="SAM" id="MobiDB-lite"/>
    </source>
</evidence>
<protein>
    <recommendedName>
        <fullName evidence="2">Protein NO VEIN C-terminal domain-containing protein</fullName>
    </recommendedName>
</protein>
<dbReference type="AlphaFoldDB" id="A0A1I7GAU2"/>
<evidence type="ECO:0000259" key="2">
    <source>
        <dbReference type="Pfam" id="PF13020"/>
    </source>
</evidence>
<dbReference type="OrthoDB" id="9802640at2"/>
<dbReference type="Proteomes" id="UP000182649">
    <property type="component" value="Unassembled WGS sequence"/>
</dbReference>